<dbReference type="InterPro" id="IPR008254">
    <property type="entry name" value="Flavodoxin/NO_synth"/>
</dbReference>
<evidence type="ECO:0000256" key="1">
    <source>
        <dbReference type="ARBA" id="ARBA00022630"/>
    </source>
</evidence>
<dbReference type="InterPro" id="IPR001433">
    <property type="entry name" value="OxRdtase_FAD/NAD-bd"/>
</dbReference>
<dbReference type="CDD" id="cd06200">
    <property type="entry name" value="SiR_like1"/>
    <property type="match status" value="1"/>
</dbReference>
<dbReference type="EC" id="1.6.2.4" evidence="4"/>
<dbReference type="InterPro" id="IPR017927">
    <property type="entry name" value="FAD-bd_FR_type"/>
</dbReference>
<dbReference type="PRINTS" id="PR00369">
    <property type="entry name" value="FLAVODOXIN"/>
</dbReference>
<reference evidence="7 8" key="1">
    <citation type="submission" date="2013-07" db="EMBL/GenBank/DDBJ databases">
        <authorList>
            <person name="Schaap P.J."/>
            <person name="Mehboob F."/>
            <person name="Oosterkamp M.J."/>
            <person name="de Vos W.M."/>
            <person name="Stams A.J.M."/>
            <person name="Koehorst J.J."/>
        </authorList>
    </citation>
    <scope>NUCLEOTIDE SEQUENCE [LARGE SCALE GENOMIC DNA]</scope>
    <source>
        <strain evidence="7 8">AW-1</strain>
    </source>
</reference>
<dbReference type="Pfam" id="PF00175">
    <property type="entry name" value="NAD_binding_1"/>
    <property type="match status" value="1"/>
</dbReference>
<dbReference type="GO" id="GO:0010181">
    <property type="term" value="F:FMN binding"/>
    <property type="evidence" value="ECO:0007669"/>
    <property type="project" value="InterPro"/>
</dbReference>
<feature type="domain" description="Flavodoxin-like" evidence="5">
    <location>
        <begin position="59"/>
        <end position="196"/>
    </location>
</feature>
<evidence type="ECO:0000259" key="6">
    <source>
        <dbReference type="PROSITE" id="PS51384"/>
    </source>
</evidence>
<dbReference type="SUPFAM" id="SSF63380">
    <property type="entry name" value="Riboflavin synthase domain-like"/>
    <property type="match status" value="1"/>
</dbReference>
<dbReference type="SUPFAM" id="SSF52218">
    <property type="entry name" value="Flavoproteins"/>
    <property type="match status" value="1"/>
</dbReference>
<protein>
    <recommendedName>
        <fullName evidence="4">NADPH--hemoprotein reductase</fullName>
        <ecNumber evidence="4">1.6.2.4</ecNumber>
    </recommendedName>
</protein>
<dbReference type="SUPFAM" id="SSF52343">
    <property type="entry name" value="Ferredoxin reductase-like, C-terminal NADP-linked domain"/>
    <property type="match status" value="1"/>
</dbReference>
<dbReference type="PRINTS" id="PR00371">
    <property type="entry name" value="FPNCR"/>
</dbReference>
<organism evidence="7 8">
    <name type="scientific">Stutzerimonas chloritidismutans AW-1</name>
    <dbReference type="NCBI Taxonomy" id="1263865"/>
    <lineage>
        <taxon>Bacteria</taxon>
        <taxon>Pseudomonadati</taxon>
        <taxon>Pseudomonadota</taxon>
        <taxon>Gammaproteobacteria</taxon>
        <taxon>Pseudomonadales</taxon>
        <taxon>Pseudomonadaceae</taxon>
        <taxon>Stutzerimonas</taxon>
    </lineage>
</organism>
<keyword evidence="1" id="KW-0285">Flavoprotein</keyword>
<dbReference type="GO" id="GO:0016655">
    <property type="term" value="F:oxidoreductase activity, acting on NAD(P)H, quinone or similar compound as acceptor"/>
    <property type="evidence" value="ECO:0007669"/>
    <property type="project" value="UniProtKB-ARBA"/>
</dbReference>
<dbReference type="InterPro" id="IPR001709">
    <property type="entry name" value="Flavoprot_Pyr_Nucl_cyt_Rdtase"/>
</dbReference>
<keyword evidence="2" id="KW-0288">FMN</keyword>
<dbReference type="EMBL" id="AOFQ01000050">
    <property type="protein sequence ID" value="ESQ98487.1"/>
    <property type="molecule type" value="Genomic_DNA"/>
</dbReference>
<keyword evidence="3" id="KW-0813">Transport</keyword>
<proteinExistence type="predicted"/>
<evidence type="ECO:0000313" key="7">
    <source>
        <dbReference type="EMBL" id="ESQ98487.1"/>
    </source>
</evidence>
<dbReference type="PANTHER" id="PTHR19384">
    <property type="entry name" value="NITRIC OXIDE SYNTHASE-RELATED"/>
    <property type="match status" value="1"/>
</dbReference>
<dbReference type="GO" id="GO:0050660">
    <property type="term" value="F:flavin adenine dinucleotide binding"/>
    <property type="evidence" value="ECO:0007669"/>
    <property type="project" value="TreeGrafter"/>
</dbReference>
<dbReference type="PROSITE" id="PS50902">
    <property type="entry name" value="FLAVODOXIN_LIKE"/>
    <property type="match status" value="1"/>
</dbReference>
<dbReference type="InterPro" id="IPR029039">
    <property type="entry name" value="Flavoprotein-like_sf"/>
</dbReference>
<evidence type="ECO:0000313" key="8">
    <source>
        <dbReference type="Proteomes" id="UP000017822"/>
    </source>
</evidence>
<evidence type="ECO:0000256" key="3">
    <source>
        <dbReference type="ARBA" id="ARBA00022982"/>
    </source>
</evidence>
<dbReference type="AlphaFoldDB" id="V4Q9Q4"/>
<dbReference type="InterPro" id="IPR039261">
    <property type="entry name" value="FNR_nucleotide-bd"/>
</dbReference>
<dbReference type="Gene3D" id="3.40.50.360">
    <property type="match status" value="1"/>
</dbReference>
<dbReference type="Proteomes" id="UP000017822">
    <property type="component" value="Unassembled WGS sequence"/>
</dbReference>
<comment type="caution">
    <text evidence="7">The sequence shown here is derived from an EMBL/GenBank/DDBJ whole genome shotgun (WGS) entry which is preliminary data.</text>
</comment>
<dbReference type="PANTHER" id="PTHR19384:SF17">
    <property type="entry name" value="NADPH--CYTOCHROME P450 REDUCTASE"/>
    <property type="match status" value="1"/>
</dbReference>
<dbReference type="PATRIC" id="fig|1263865.4.peg.3013"/>
<dbReference type="GO" id="GO:0005829">
    <property type="term" value="C:cytosol"/>
    <property type="evidence" value="ECO:0007669"/>
    <property type="project" value="TreeGrafter"/>
</dbReference>
<dbReference type="InterPro" id="IPR017938">
    <property type="entry name" value="Riboflavin_synthase-like_b-brl"/>
</dbReference>
<dbReference type="GO" id="GO:0003958">
    <property type="term" value="F:NADPH-hemoprotein reductase activity"/>
    <property type="evidence" value="ECO:0007669"/>
    <property type="project" value="UniProtKB-EC"/>
</dbReference>
<dbReference type="Pfam" id="PF00258">
    <property type="entry name" value="Flavodoxin_1"/>
    <property type="match status" value="1"/>
</dbReference>
<evidence type="ECO:0000256" key="2">
    <source>
        <dbReference type="ARBA" id="ARBA00022643"/>
    </source>
</evidence>
<dbReference type="Gene3D" id="3.40.50.80">
    <property type="entry name" value="Nucleotide-binding domain of ferredoxin-NADP reductase (FNR) module"/>
    <property type="match status" value="1"/>
</dbReference>
<dbReference type="PROSITE" id="PS51384">
    <property type="entry name" value="FAD_FR"/>
    <property type="match status" value="1"/>
</dbReference>
<feature type="domain" description="FAD-binding FR-type" evidence="6">
    <location>
        <begin position="210"/>
        <end position="372"/>
    </location>
</feature>
<evidence type="ECO:0000259" key="5">
    <source>
        <dbReference type="PROSITE" id="PS50902"/>
    </source>
</evidence>
<dbReference type="InterPro" id="IPR001094">
    <property type="entry name" value="Flavdoxin-like"/>
</dbReference>
<keyword evidence="3" id="KW-0249">Electron transport</keyword>
<name>V4Q9Q4_STUCH</name>
<accession>V4Q9Q4</accession>
<evidence type="ECO:0000256" key="4">
    <source>
        <dbReference type="ARBA" id="ARBA00023797"/>
    </source>
</evidence>
<gene>
    <name evidence="7" type="ORF">F753_15655</name>
</gene>
<sequence length="511" mass="56014">MRHYPFPLACVLLAAALLHWQPPREVSAAVVVLGYLALCLLVWRPGRAKSVEATKSSDLLIAFASQGGQARELAERSARQLADAGVSSTTRTLNELDPATLTDARRLLFVVSTYGEGEAPDNAARFERRLLASRADLSGLQYAMLALGDSQYPNYCGFGRRLDEALRSRGAEPLFDRLDVDRLDASTLRHWQQQLGQLSGHNEFSGWQPVPYGNWRLAGRTVLNPGSSGAPVCHIRLEPLEEAPHWRAGDIAEIGPRHPRGPIEELLRRLGHDPQQRIAGESLLDILCTRRVPAEEALRELDIDALLALPQLAHREYSIASVPADDALELLVREARQADGSLGLGSGWLCRHAPAGAPIALRIRSNPGFHGPAVATPLVLIGNGTGMAGLRAHLRERAATPGSRNWLLFGERNAAHDLFLAEELQQWLACGHLQRLDLAFSRDQTDKRYVQHALRDAGEELCKWVAEGAAIHVCGSLSGMGQAVQQILVGLLGEARLNEMSAQGRYRRDLY</sequence>